<reference evidence="2 3" key="1">
    <citation type="submission" date="2023-10" db="EMBL/GenBank/DDBJ databases">
        <title>Hymenobacter endophyticus sp. nov., an isolate from the leaf tissues of wheat.</title>
        <authorList>
            <person name="Dai Y."/>
        </authorList>
    </citation>
    <scope>NUCLEOTIDE SEQUENCE [LARGE SCALE GENOMIC DNA]</scope>
    <source>
        <strain evidence="2 3">ZK17L-C2</strain>
    </source>
</reference>
<organism evidence="2 3">
    <name type="scientific">Hymenobacter endophyticus</name>
    <dbReference type="NCBI Taxonomy" id="3076335"/>
    <lineage>
        <taxon>Bacteria</taxon>
        <taxon>Pseudomonadati</taxon>
        <taxon>Bacteroidota</taxon>
        <taxon>Cytophagia</taxon>
        <taxon>Cytophagales</taxon>
        <taxon>Hymenobacteraceae</taxon>
        <taxon>Hymenobacter</taxon>
    </lineage>
</organism>
<dbReference type="EMBL" id="JAWDJT010000015">
    <property type="protein sequence ID" value="MDU0372456.1"/>
    <property type="molecule type" value="Genomic_DNA"/>
</dbReference>
<sequence length="125" mass="13119">MKLTYVPLLLTLLLGAAAHAQTTPAAAAKQTGSPSTPNPGQSVQVVEASCGQCRLGLPGKSCDLAVRINGQAYFVDGTNIDSHGDAHAKDGFCQAIRQAEVQGEVVNNRFVATYFRVLPKPDPAK</sequence>
<evidence type="ECO:0000313" key="2">
    <source>
        <dbReference type="EMBL" id="MDU0372456.1"/>
    </source>
</evidence>
<gene>
    <name evidence="2" type="ORF">ROI90_18760</name>
</gene>
<dbReference type="Pfam" id="PF19897">
    <property type="entry name" value="DUF6370"/>
    <property type="match status" value="1"/>
</dbReference>
<dbReference type="Proteomes" id="UP001250698">
    <property type="component" value="Unassembled WGS sequence"/>
</dbReference>
<name>A0ABU3TM38_9BACT</name>
<evidence type="ECO:0000313" key="3">
    <source>
        <dbReference type="Proteomes" id="UP001250698"/>
    </source>
</evidence>
<feature type="signal peptide" evidence="1">
    <location>
        <begin position="1"/>
        <end position="20"/>
    </location>
</feature>
<proteinExistence type="predicted"/>
<evidence type="ECO:0000256" key="1">
    <source>
        <dbReference type="SAM" id="SignalP"/>
    </source>
</evidence>
<comment type="caution">
    <text evidence="2">The sequence shown here is derived from an EMBL/GenBank/DDBJ whole genome shotgun (WGS) entry which is preliminary data.</text>
</comment>
<protein>
    <submittedName>
        <fullName evidence="2">DUF6370 family protein</fullName>
    </submittedName>
</protein>
<dbReference type="InterPro" id="IPR045950">
    <property type="entry name" value="DUF6370"/>
</dbReference>
<feature type="chain" id="PRO_5046786145" evidence="1">
    <location>
        <begin position="21"/>
        <end position="125"/>
    </location>
</feature>
<accession>A0ABU3TM38</accession>
<keyword evidence="3" id="KW-1185">Reference proteome</keyword>
<keyword evidence="1" id="KW-0732">Signal</keyword>
<dbReference type="RefSeq" id="WP_315999819.1">
    <property type="nucleotide sequence ID" value="NZ_JAWDJT010000015.1"/>
</dbReference>